<evidence type="ECO:0000313" key="2">
    <source>
        <dbReference type="Proteomes" id="UP000283087"/>
    </source>
</evidence>
<organism evidence="1 2">
    <name type="scientific">Amphritea opalescens</name>
    <dbReference type="NCBI Taxonomy" id="2490544"/>
    <lineage>
        <taxon>Bacteria</taxon>
        <taxon>Pseudomonadati</taxon>
        <taxon>Pseudomonadota</taxon>
        <taxon>Gammaproteobacteria</taxon>
        <taxon>Oceanospirillales</taxon>
        <taxon>Oceanospirillaceae</taxon>
        <taxon>Amphritea</taxon>
    </lineage>
</organism>
<accession>A0A430KMH3</accession>
<comment type="caution">
    <text evidence="1">The sequence shown here is derived from an EMBL/GenBank/DDBJ whole genome shotgun (WGS) entry which is preliminary data.</text>
</comment>
<name>A0A430KMH3_9GAMM</name>
<sequence length="96" mass="10543">MKSFGPLSQAPAPNEKHIVGTIFKEALCERFFFVCVLAGLSSRVGLSAMKSFGPLSQALAPNEKRIVGTIFKEALCERFFSSVPWRGYRPALVHLG</sequence>
<reference evidence="1 2" key="1">
    <citation type="submission" date="2018-11" db="EMBL/GenBank/DDBJ databases">
        <title>The draft genome sequence of Amphritea opalescens ANRC-JH13T.</title>
        <authorList>
            <person name="Fang Z."/>
            <person name="Zhang Y."/>
            <person name="Han X."/>
        </authorList>
    </citation>
    <scope>NUCLEOTIDE SEQUENCE [LARGE SCALE GENOMIC DNA]</scope>
    <source>
        <strain evidence="1 2">ANRC-JH13</strain>
    </source>
</reference>
<dbReference type="Proteomes" id="UP000283087">
    <property type="component" value="Unassembled WGS sequence"/>
</dbReference>
<dbReference type="RefSeq" id="WP_126159735.1">
    <property type="nucleotide sequence ID" value="NZ_RQXW01000019.1"/>
</dbReference>
<gene>
    <name evidence="1" type="ORF">EH243_16345</name>
</gene>
<evidence type="ECO:0000313" key="1">
    <source>
        <dbReference type="EMBL" id="RTE64672.1"/>
    </source>
</evidence>
<dbReference type="EMBL" id="RQXW01000019">
    <property type="protein sequence ID" value="RTE64672.1"/>
    <property type="molecule type" value="Genomic_DNA"/>
</dbReference>
<proteinExistence type="predicted"/>
<keyword evidence="2" id="KW-1185">Reference proteome</keyword>
<dbReference type="AlphaFoldDB" id="A0A430KMH3"/>
<protein>
    <submittedName>
        <fullName evidence="1">Uncharacterized protein</fullName>
    </submittedName>
</protein>